<comment type="caution">
    <text evidence="2">The sequence shown here is derived from an EMBL/GenBank/DDBJ whole genome shotgun (WGS) entry which is preliminary data.</text>
</comment>
<dbReference type="AlphaFoldDB" id="A0A101NHZ0"/>
<reference evidence="2 3" key="1">
    <citation type="submission" date="2015-10" db="EMBL/GenBank/DDBJ databases">
        <title>Draft genome sequence of Streptomyces cellostaticus DSM 40189, type strain for the species Streptomyces cellostaticus.</title>
        <authorList>
            <person name="Ruckert C."/>
            <person name="Winkler A."/>
            <person name="Kalinowski J."/>
            <person name="Kampfer P."/>
            <person name="Glaeser S."/>
        </authorList>
    </citation>
    <scope>NUCLEOTIDE SEQUENCE [LARGE SCALE GENOMIC DNA]</scope>
    <source>
        <strain evidence="2 3">DSM 40189</strain>
    </source>
</reference>
<keyword evidence="3" id="KW-1185">Reference proteome</keyword>
<proteinExistence type="predicted"/>
<evidence type="ECO:0000313" key="3">
    <source>
        <dbReference type="Proteomes" id="UP000054241"/>
    </source>
</evidence>
<sequence>MGCPRAWALPAEGLVDELQLVVMPVMPGGGKSVFPADGGQRTWELVSSATGKTGVQVNVFRRAAEES</sequence>
<dbReference type="InterPro" id="IPR024072">
    <property type="entry name" value="DHFR-like_dom_sf"/>
</dbReference>
<name>A0A101NHZ0_9ACTN</name>
<protein>
    <recommendedName>
        <fullName evidence="1">Bacterial bifunctional deaminase-reductase C-terminal domain-containing protein</fullName>
    </recommendedName>
</protein>
<dbReference type="Pfam" id="PF01872">
    <property type="entry name" value="RibD_C"/>
    <property type="match status" value="1"/>
</dbReference>
<feature type="domain" description="Bacterial bifunctional deaminase-reductase C-terminal" evidence="1">
    <location>
        <begin position="6"/>
        <end position="56"/>
    </location>
</feature>
<evidence type="ECO:0000259" key="1">
    <source>
        <dbReference type="Pfam" id="PF01872"/>
    </source>
</evidence>
<dbReference type="EMBL" id="LMWL01000044">
    <property type="protein sequence ID" value="KUM93658.1"/>
    <property type="molecule type" value="Genomic_DNA"/>
</dbReference>
<dbReference type="GO" id="GO:0009231">
    <property type="term" value="P:riboflavin biosynthetic process"/>
    <property type="evidence" value="ECO:0007669"/>
    <property type="project" value="InterPro"/>
</dbReference>
<evidence type="ECO:0000313" key="2">
    <source>
        <dbReference type="EMBL" id="KUM93658.1"/>
    </source>
</evidence>
<dbReference type="SUPFAM" id="SSF53597">
    <property type="entry name" value="Dihydrofolate reductase-like"/>
    <property type="match status" value="1"/>
</dbReference>
<organism evidence="2 3">
    <name type="scientific">Streptomyces cellostaticus</name>
    <dbReference type="NCBI Taxonomy" id="67285"/>
    <lineage>
        <taxon>Bacteria</taxon>
        <taxon>Bacillati</taxon>
        <taxon>Actinomycetota</taxon>
        <taxon>Actinomycetes</taxon>
        <taxon>Kitasatosporales</taxon>
        <taxon>Streptomycetaceae</taxon>
        <taxon>Streptomyces</taxon>
    </lineage>
</organism>
<dbReference type="InterPro" id="IPR002734">
    <property type="entry name" value="RibDG_C"/>
</dbReference>
<dbReference type="Gene3D" id="3.40.430.10">
    <property type="entry name" value="Dihydrofolate Reductase, subunit A"/>
    <property type="match status" value="1"/>
</dbReference>
<dbReference type="STRING" id="67285.AQI88_24900"/>
<dbReference type="RefSeq" id="WP_067003260.1">
    <property type="nucleotide sequence ID" value="NZ_BNDU01000006.1"/>
</dbReference>
<dbReference type="Proteomes" id="UP000054241">
    <property type="component" value="Unassembled WGS sequence"/>
</dbReference>
<accession>A0A101NHZ0</accession>
<gene>
    <name evidence="2" type="ORF">AQI88_24900</name>
</gene>
<dbReference type="GO" id="GO:0008703">
    <property type="term" value="F:5-amino-6-(5-phosphoribosylamino)uracil reductase activity"/>
    <property type="evidence" value="ECO:0007669"/>
    <property type="project" value="InterPro"/>
</dbReference>